<protein>
    <recommendedName>
        <fullName evidence="2">Peptide deformylase</fullName>
        <shortName evidence="2">PDF</shortName>
        <ecNumber evidence="2">3.5.1.88</ecNumber>
    </recommendedName>
    <alternativeName>
        <fullName evidence="2">Polypeptide deformylase</fullName>
    </alternativeName>
</protein>
<dbReference type="Proteomes" id="UP000231637">
    <property type="component" value="Chromosome"/>
</dbReference>
<keyword evidence="2 3" id="KW-0378">Hydrolase</keyword>
<dbReference type="EMBL" id="CP018800">
    <property type="protein sequence ID" value="ATX82547.1"/>
    <property type="molecule type" value="Genomic_DNA"/>
</dbReference>
<name>A0A2K8L5I8_9PROT</name>
<dbReference type="GO" id="GO:0042586">
    <property type="term" value="F:peptide deformylase activity"/>
    <property type="evidence" value="ECO:0007669"/>
    <property type="project" value="UniProtKB-UniRule"/>
</dbReference>
<dbReference type="PANTHER" id="PTHR10458">
    <property type="entry name" value="PEPTIDE DEFORMYLASE"/>
    <property type="match status" value="1"/>
</dbReference>
<dbReference type="InterPro" id="IPR023635">
    <property type="entry name" value="Peptide_deformylase"/>
</dbReference>
<evidence type="ECO:0000313" key="3">
    <source>
        <dbReference type="EMBL" id="ATX82547.1"/>
    </source>
</evidence>
<keyword evidence="2" id="KW-0408">Iron</keyword>
<keyword evidence="2" id="KW-0648">Protein biosynthesis</keyword>
<comment type="similarity">
    <text evidence="1 2">Belongs to the polypeptide deformylase family.</text>
</comment>
<keyword evidence="2" id="KW-0479">Metal-binding</keyword>
<dbReference type="InterPro" id="IPR036821">
    <property type="entry name" value="Peptide_deformylase_sf"/>
</dbReference>
<comment type="cofactor">
    <cofactor evidence="2">
        <name>Fe(2+)</name>
        <dbReference type="ChEBI" id="CHEBI:29033"/>
    </cofactor>
    <text evidence="2">Binds 1 Fe(2+) ion.</text>
</comment>
<dbReference type="OrthoDB" id="5292739at2"/>
<dbReference type="GO" id="GO:0046872">
    <property type="term" value="F:metal ion binding"/>
    <property type="evidence" value="ECO:0007669"/>
    <property type="project" value="UniProtKB-KW"/>
</dbReference>
<comment type="catalytic activity">
    <reaction evidence="2">
        <text>N-terminal N-formyl-L-methionyl-[peptide] + H2O = N-terminal L-methionyl-[peptide] + formate</text>
        <dbReference type="Rhea" id="RHEA:24420"/>
        <dbReference type="Rhea" id="RHEA-COMP:10639"/>
        <dbReference type="Rhea" id="RHEA-COMP:10640"/>
        <dbReference type="ChEBI" id="CHEBI:15377"/>
        <dbReference type="ChEBI" id="CHEBI:15740"/>
        <dbReference type="ChEBI" id="CHEBI:49298"/>
        <dbReference type="ChEBI" id="CHEBI:64731"/>
        <dbReference type="EC" id="3.5.1.88"/>
    </reaction>
</comment>
<dbReference type="HAMAP" id="MF_00163">
    <property type="entry name" value="Pep_deformylase"/>
    <property type="match status" value="1"/>
</dbReference>
<dbReference type="KEGG" id="mfn:Ga0123462_1698"/>
<dbReference type="Gene3D" id="3.90.45.10">
    <property type="entry name" value="Peptide deformylase"/>
    <property type="match status" value="1"/>
</dbReference>
<dbReference type="RefSeq" id="WP_100265882.1">
    <property type="nucleotide sequence ID" value="NZ_CP018800.1"/>
</dbReference>
<comment type="function">
    <text evidence="2">Removes the formyl group from the N-terminal Met of newly synthesized proteins. Requires at least a dipeptide for an efficient rate of reaction. N-terminal L-methionine is a prerequisite for activity but the enzyme has broad specificity at other positions.</text>
</comment>
<dbReference type="PIRSF" id="PIRSF004749">
    <property type="entry name" value="Pep_def"/>
    <property type="match status" value="1"/>
</dbReference>
<feature type="binding site" evidence="2">
    <location>
        <position position="148"/>
    </location>
    <ligand>
        <name>Fe cation</name>
        <dbReference type="ChEBI" id="CHEBI:24875"/>
    </ligand>
</feature>
<feature type="binding site" evidence="2">
    <location>
        <position position="152"/>
    </location>
    <ligand>
        <name>Fe cation</name>
        <dbReference type="ChEBI" id="CHEBI:24875"/>
    </ligand>
</feature>
<gene>
    <name evidence="2" type="primary">def</name>
    <name evidence="3" type="ORF">Ga0123462_1698</name>
</gene>
<organism evidence="3 4">
    <name type="scientific">Mariprofundus ferrinatatus</name>
    <dbReference type="NCBI Taxonomy" id="1921087"/>
    <lineage>
        <taxon>Bacteria</taxon>
        <taxon>Pseudomonadati</taxon>
        <taxon>Pseudomonadota</taxon>
        <taxon>Candidatius Mariprofundia</taxon>
        <taxon>Mariprofundales</taxon>
        <taxon>Mariprofundaceae</taxon>
        <taxon>Mariprofundus</taxon>
    </lineage>
</organism>
<dbReference type="NCBIfam" id="NF001159">
    <property type="entry name" value="PRK00150.1-3"/>
    <property type="match status" value="1"/>
</dbReference>
<dbReference type="AlphaFoldDB" id="A0A2K8L5I8"/>
<dbReference type="EC" id="3.5.1.88" evidence="2"/>
<dbReference type="GO" id="GO:0006412">
    <property type="term" value="P:translation"/>
    <property type="evidence" value="ECO:0007669"/>
    <property type="project" value="UniProtKB-UniRule"/>
</dbReference>
<sequence length="182" mass="20791">MAVREILIHPDDRLREIAGQVEFPLSEEVKQIIRDMADTMYDAPGVGLAATQIGVALKIAVTDTVWRKEEVRHDGDEPGGVRDLKVWINPEFIWKSDEMASWEEGCLSVPEVYGDVSRPAAVTLRWQDIDGAVHERDFEGFEAVALQHEFDHLIGKLFIDYLSPLKRRMITKKMKKLYKQGN</sequence>
<evidence type="ECO:0000256" key="1">
    <source>
        <dbReference type="ARBA" id="ARBA00010759"/>
    </source>
</evidence>
<dbReference type="NCBIfam" id="TIGR00079">
    <property type="entry name" value="pept_deformyl"/>
    <property type="match status" value="1"/>
</dbReference>
<dbReference type="CDD" id="cd00487">
    <property type="entry name" value="Pep_deformylase"/>
    <property type="match status" value="1"/>
</dbReference>
<dbReference type="SUPFAM" id="SSF56420">
    <property type="entry name" value="Peptide deformylase"/>
    <property type="match status" value="1"/>
</dbReference>
<evidence type="ECO:0000313" key="4">
    <source>
        <dbReference type="Proteomes" id="UP000231637"/>
    </source>
</evidence>
<accession>A0A2K8L5I8</accession>
<evidence type="ECO:0000256" key="2">
    <source>
        <dbReference type="HAMAP-Rule" id="MF_00163"/>
    </source>
</evidence>
<dbReference type="Pfam" id="PF01327">
    <property type="entry name" value="Pep_deformylase"/>
    <property type="match status" value="1"/>
</dbReference>
<feature type="binding site" evidence="2">
    <location>
        <position position="106"/>
    </location>
    <ligand>
        <name>Fe cation</name>
        <dbReference type="ChEBI" id="CHEBI:24875"/>
    </ligand>
</feature>
<proteinExistence type="inferred from homology"/>
<dbReference type="PANTHER" id="PTHR10458:SF22">
    <property type="entry name" value="PEPTIDE DEFORMYLASE"/>
    <property type="match status" value="1"/>
</dbReference>
<keyword evidence="4" id="KW-1185">Reference proteome</keyword>
<feature type="active site" evidence="2">
    <location>
        <position position="149"/>
    </location>
</feature>
<dbReference type="PRINTS" id="PR01576">
    <property type="entry name" value="PDEFORMYLASE"/>
</dbReference>
<reference evidence="3 4" key="1">
    <citation type="submission" date="2016-12" db="EMBL/GenBank/DDBJ databases">
        <title>Isolation and genomic insights into novel planktonic Zetaproteobacteria from stratified waters of the Chesapeake Bay.</title>
        <authorList>
            <person name="McAllister S.M."/>
            <person name="Kato S."/>
            <person name="Chan C.S."/>
            <person name="Chiu B.K."/>
            <person name="Field E.K."/>
        </authorList>
    </citation>
    <scope>NUCLEOTIDE SEQUENCE [LARGE SCALE GENOMIC DNA]</scope>
    <source>
        <strain evidence="3 4">CP-8</strain>
    </source>
</reference>